<dbReference type="EMBL" id="JANUCQ010000002">
    <property type="protein sequence ID" value="MCS3922021.1"/>
    <property type="molecule type" value="Genomic_DNA"/>
</dbReference>
<evidence type="ECO:0000313" key="2">
    <source>
        <dbReference type="EMBL" id="MCS3922021.1"/>
    </source>
</evidence>
<keyword evidence="3" id="KW-1185">Reference proteome</keyword>
<keyword evidence="1" id="KW-0472">Membrane</keyword>
<reference evidence="2" key="1">
    <citation type="submission" date="2022-08" db="EMBL/GenBank/DDBJ databases">
        <title>Genomic Encyclopedia of Type Strains, Phase V (KMG-V): Genome sequencing to study the core and pangenomes of soil and plant-associated prokaryotes.</title>
        <authorList>
            <person name="Whitman W."/>
        </authorList>
    </citation>
    <scope>NUCLEOTIDE SEQUENCE</scope>
    <source>
        <strain evidence="2">PS</strain>
    </source>
</reference>
<name>A0ABT2EVN7_METVO</name>
<evidence type="ECO:0000256" key="1">
    <source>
        <dbReference type="SAM" id="Phobius"/>
    </source>
</evidence>
<gene>
    <name evidence="2" type="ORF">M2325_000706</name>
</gene>
<proteinExistence type="predicted"/>
<organism evidence="2 3">
    <name type="scientific">Methanococcus voltae PS</name>
    <dbReference type="NCBI Taxonomy" id="523842"/>
    <lineage>
        <taxon>Archaea</taxon>
        <taxon>Methanobacteriati</taxon>
        <taxon>Methanobacteriota</taxon>
        <taxon>Methanomada group</taxon>
        <taxon>Methanococci</taxon>
        <taxon>Methanococcales</taxon>
        <taxon>Methanococcaceae</taxon>
        <taxon>Methanococcus</taxon>
    </lineage>
</organism>
<evidence type="ECO:0000313" key="3">
    <source>
        <dbReference type="Proteomes" id="UP001140258"/>
    </source>
</evidence>
<dbReference type="Proteomes" id="UP001140258">
    <property type="component" value="Unassembled WGS sequence"/>
</dbReference>
<dbReference type="RefSeq" id="WP_013179874.1">
    <property type="nucleotide sequence ID" value="NZ_JANUCQ010000002.1"/>
</dbReference>
<keyword evidence="1" id="KW-1133">Transmembrane helix</keyword>
<accession>A0ABT2EVN7</accession>
<feature type="transmembrane region" description="Helical" evidence="1">
    <location>
        <begin position="98"/>
        <end position="116"/>
    </location>
</feature>
<sequence>MAKTQVWNIMVFILSLNIAIALLPSVCDYFEIPIISSNIPTGTGVMSLGALSTPSTIGDMGFGNWFFGATILSSLFNIISGNYMVWKSFGIPYPFSELFSLVCGTVTWSTMFYVITGKDIFGGR</sequence>
<feature type="transmembrane region" description="Helical" evidence="1">
    <location>
        <begin position="7"/>
        <end position="26"/>
    </location>
</feature>
<comment type="caution">
    <text evidence="2">The sequence shown here is derived from an EMBL/GenBank/DDBJ whole genome shotgun (WGS) entry which is preliminary data.</text>
</comment>
<feature type="transmembrane region" description="Helical" evidence="1">
    <location>
        <begin position="65"/>
        <end position="86"/>
    </location>
</feature>
<protein>
    <submittedName>
        <fullName evidence="2">Uncharacterized protein</fullName>
    </submittedName>
</protein>
<keyword evidence="1" id="KW-0812">Transmembrane</keyword>